<keyword evidence="2" id="KW-0805">Transcription regulation</keyword>
<feature type="transmembrane region" description="Helical" evidence="5">
    <location>
        <begin position="363"/>
        <end position="382"/>
    </location>
</feature>
<dbReference type="Pfam" id="PF08880">
    <property type="entry name" value="QLQ"/>
    <property type="match status" value="1"/>
</dbReference>
<dbReference type="STRING" id="6184.A0A430QDS9"/>
<feature type="transmembrane region" description="Helical" evidence="5">
    <location>
        <begin position="306"/>
        <end position="325"/>
    </location>
</feature>
<dbReference type="GO" id="GO:0005634">
    <property type="term" value="C:nucleus"/>
    <property type="evidence" value="ECO:0007669"/>
    <property type="project" value="UniProtKB-SubCell"/>
</dbReference>
<dbReference type="InterPro" id="IPR037259">
    <property type="entry name" value="BRK_sf"/>
</dbReference>
<feature type="domain" description="QLQ" evidence="6">
    <location>
        <begin position="1"/>
        <end position="34"/>
    </location>
</feature>
<dbReference type="InterPro" id="IPR006576">
    <property type="entry name" value="BRK_domain"/>
</dbReference>
<dbReference type="Gene3D" id="1.20.5.170">
    <property type="match status" value="1"/>
</dbReference>
<keyword evidence="4" id="KW-0539">Nucleus</keyword>
<reference evidence="7 8" key="1">
    <citation type="journal article" date="2019" name="PLoS Pathog.">
        <title>Genome sequence of the bovine parasite Schistosoma bovis Tanzania.</title>
        <authorList>
            <person name="Oey H."/>
            <person name="Zakrzewski M."/>
            <person name="Gobert G."/>
            <person name="Gravermann K."/>
            <person name="Stoye J."/>
            <person name="Jones M."/>
            <person name="Mcmanus D."/>
            <person name="Krause L."/>
        </authorList>
    </citation>
    <scope>NUCLEOTIDE SEQUENCE [LARGE SCALE GENOMIC DNA]</scope>
    <source>
        <strain evidence="7 8">TAN1997</strain>
    </source>
</reference>
<dbReference type="Pfam" id="PF07529">
    <property type="entry name" value="HSA"/>
    <property type="match status" value="1"/>
</dbReference>
<dbReference type="InterPro" id="IPR014978">
    <property type="entry name" value="Gln-Leu-Gln_QLQ"/>
</dbReference>
<dbReference type="InterPro" id="IPR037185">
    <property type="entry name" value="EmrE-like"/>
</dbReference>
<name>A0A430QDS9_SCHBO</name>
<accession>A0A430QDS9</accession>
<evidence type="ECO:0000256" key="3">
    <source>
        <dbReference type="ARBA" id="ARBA00023163"/>
    </source>
</evidence>
<evidence type="ECO:0000256" key="4">
    <source>
        <dbReference type="ARBA" id="ARBA00023242"/>
    </source>
</evidence>
<evidence type="ECO:0000256" key="2">
    <source>
        <dbReference type="ARBA" id="ARBA00023015"/>
    </source>
</evidence>
<protein>
    <recommendedName>
        <fullName evidence="6">QLQ domain-containing protein</fullName>
    </recommendedName>
</protein>
<comment type="caution">
    <text evidence="7">The sequence shown here is derived from an EMBL/GenBank/DDBJ whole genome shotgun (WGS) entry which is preliminary data.</text>
</comment>
<gene>
    <name evidence="7" type="ORF">DC041_0006279</name>
</gene>
<evidence type="ECO:0000259" key="6">
    <source>
        <dbReference type="PROSITE" id="PS51666"/>
    </source>
</evidence>
<evidence type="ECO:0000256" key="1">
    <source>
        <dbReference type="ARBA" id="ARBA00004123"/>
    </source>
</evidence>
<keyword evidence="5" id="KW-0812">Transmembrane</keyword>
<dbReference type="SMART" id="SM00951">
    <property type="entry name" value="QLQ"/>
    <property type="match status" value="1"/>
</dbReference>
<comment type="subcellular location">
    <subcellularLocation>
        <location evidence="1">Nucleus</location>
    </subcellularLocation>
</comment>
<dbReference type="AlphaFoldDB" id="A0A430QDS9"/>
<feature type="transmembrane region" description="Helical" evidence="5">
    <location>
        <begin position="337"/>
        <end position="357"/>
    </location>
</feature>
<keyword evidence="5" id="KW-0472">Membrane</keyword>
<dbReference type="PROSITE" id="PS51666">
    <property type="entry name" value="QLQ"/>
    <property type="match status" value="1"/>
</dbReference>
<dbReference type="EMBL" id="QMKO01001894">
    <property type="protein sequence ID" value="RTG85872.1"/>
    <property type="molecule type" value="Genomic_DNA"/>
</dbReference>
<feature type="transmembrane region" description="Helical" evidence="5">
    <location>
        <begin position="389"/>
        <end position="406"/>
    </location>
</feature>
<dbReference type="Pfam" id="PF07533">
    <property type="entry name" value="BRK"/>
    <property type="match status" value="1"/>
</dbReference>
<keyword evidence="3" id="KW-0804">Transcription</keyword>
<dbReference type="InterPro" id="IPR014012">
    <property type="entry name" value="HSA_dom"/>
</dbReference>
<keyword evidence="8" id="KW-1185">Reference proteome</keyword>
<dbReference type="GO" id="GO:0005524">
    <property type="term" value="F:ATP binding"/>
    <property type="evidence" value="ECO:0007669"/>
    <property type="project" value="InterPro"/>
</dbReference>
<organism evidence="7 8">
    <name type="scientific">Schistosoma bovis</name>
    <name type="common">Blood fluke</name>
    <dbReference type="NCBI Taxonomy" id="6184"/>
    <lineage>
        <taxon>Eukaryota</taxon>
        <taxon>Metazoa</taxon>
        <taxon>Spiralia</taxon>
        <taxon>Lophotrochozoa</taxon>
        <taxon>Platyhelminthes</taxon>
        <taxon>Trematoda</taxon>
        <taxon>Digenea</taxon>
        <taxon>Strigeidida</taxon>
        <taxon>Schistosomatoidea</taxon>
        <taxon>Schistosomatidae</taxon>
        <taxon>Schistosoma</taxon>
    </lineage>
</organism>
<dbReference type="SUPFAM" id="SSF160481">
    <property type="entry name" value="BRK domain-like"/>
    <property type="match status" value="1"/>
</dbReference>
<dbReference type="GO" id="GO:0006355">
    <property type="term" value="P:regulation of DNA-templated transcription"/>
    <property type="evidence" value="ECO:0007669"/>
    <property type="project" value="InterPro"/>
</dbReference>
<dbReference type="Gene3D" id="3.40.5.120">
    <property type="match status" value="1"/>
</dbReference>
<dbReference type="Gene3D" id="1.10.3730.20">
    <property type="match status" value="1"/>
</dbReference>
<sequence length="407" mass="46232">MKDQLVQLRAQINAFKLLSKSQPVPETLLLAAEGRQLLSHAPIVMSGPPAPNVPVQQWNQSSVNSMQNSPFVGSPQSSVVQSEFHPANPALAISRPRKDFREFHRNVNSRMVKINKAVLNYKANAERDKRKEQERIDRERMRRLMAEDEEGYRCLIDAKKDQRLHHLLTTDEFISNLTKLVREHKREQSKQRFRERSERRKFAQESALQNAVVFYRKLADDVIKNGGQPPAYFSTLPSTEKFPEELNQVNRDWLCGKMSSSNIQLPDVRIPMYQTTTKEIVEGDAAPLASEVCTWLQEHQGWELKVMFEVLLPLIVGLIWGSTNICMKYNSNKMLKLLAFFFLNQFASILLMFGFGYTRLSRGVAIANSTALLASALTSSCVYHEKMKFSGSVGVVLICVGTGLLNS</sequence>
<proteinExistence type="predicted"/>
<evidence type="ECO:0000256" key="5">
    <source>
        <dbReference type="SAM" id="Phobius"/>
    </source>
</evidence>
<evidence type="ECO:0000313" key="8">
    <source>
        <dbReference type="Proteomes" id="UP000290809"/>
    </source>
</evidence>
<evidence type="ECO:0000313" key="7">
    <source>
        <dbReference type="EMBL" id="RTG85872.1"/>
    </source>
</evidence>
<dbReference type="Proteomes" id="UP000290809">
    <property type="component" value="Unassembled WGS sequence"/>
</dbReference>
<dbReference type="SUPFAM" id="SSF103481">
    <property type="entry name" value="Multidrug resistance efflux transporter EmrE"/>
    <property type="match status" value="1"/>
</dbReference>
<keyword evidence="5" id="KW-1133">Transmembrane helix</keyword>